<keyword evidence="4 7" id="KW-1133">Transmembrane helix</keyword>
<reference evidence="8 9" key="1">
    <citation type="submission" date="2024-03" db="EMBL/GenBank/DDBJ databases">
        <title>Aureococcus anophagefferens CCMP1851 and Kratosvirus quantuckense: Draft genome of a second virus-susceptible host strain in the model system.</title>
        <authorList>
            <person name="Chase E."/>
            <person name="Truchon A.R."/>
            <person name="Schepens W."/>
            <person name="Wilhelm S.W."/>
        </authorList>
    </citation>
    <scope>NUCLEOTIDE SEQUENCE [LARGE SCALE GENOMIC DNA]</scope>
    <source>
        <strain evidence="8 9">CCMP1851</strain>
    </source>
</reference>
<dbReference type="SUPFAM" id="SSF82199">
    <property type="entry name" value="SET domain"/>
    <property type="match status" value="1"/>
</dbReference>
<dbReference type="NCBIfam" id="NF037982">
    <property type="entry name" value="Nramp_1"/>
    <property type="match status" value="1"/>
</dbReference>
<sequence length="773" mass="82153">MTTSWERFRARWLKNKTTTSFDNPKLDAFVAAAFFCDARDVKTIAQTSRTAQRASKHITKRIRVDVTRGCARQPVPVVGGAGFPRGFRYASASSRRRATTTSGAAAAMRTPVAVAWLAAHGCWGLVAAADLEADTRVCDYAGALVSRARPRAARAEADDATTAARSRRPTYALCDLEHSLDEAVPAWRTIVDATEVGGVARVANHSFGPNRDSVARCGASCAAQGQLLPTLALFDALCSASARSSAEDLDEGQVEIPDDDADDAGSSADSGAGFRFRWRTLWAFTGPGFLMSLAYLDPGNLEADLQQGAYTNYTLLWVLFWATALGLLLQEMAARLGVVTGKTLAEAARAEYPLATSYVLYAMMELAIIGSDIQEVLGSAIGLNILCGLELWVGCLVTGLDTFTFLAVHHLGVRKLEAVVATLIATMAACFFVNWGEADTDGAALAEGLALPLMKSYMLTQAVGTIGAVVMPHNLYLHSGLVKSRDVDRSKVAKVREAVFYNCLESALALAVSFVINVAVVATFADFFYDGACAADSLACVPRESVSDHESPCHSRLFDDAVCAEIGLAVAAPALREVLGRFGKVMWGLGLLAAGQASTMTATFAGQFVMSGFLRLDIAPWKRVAITRAAALGPAVAVALSTAENAGLQNRINEYLNILQSVQLPFAMLPLLHLTNQKRWMGDFANGGKLAYVAFAAAALVLVINVVLVVQFVVGHFDSPPAYAASVLLGILYLYAVSLTVPDAVAAVFGGRRARVSVDEAADDLANPLLVAQ</sequence>
<dbReference type="EMBL" id="JBBJCI010000208">
    <property type="protein sequence ID" value="KAK7240949.1"/>
    <property type="molecule type" value="Genomic_DNA"/>
</dbReference>
<dbReference type="InterPro" id="IPR046341">
    <property type="entry name" value="SET_dom_sf"/>
</dbReference>
<dbReference type="PRINTS" id="PR00447">
    <property type="entry name" value="NATRESASSCMP"/>
</dbReference>
<feature type="transmembrane region" description="Helical" evidence="7">
    <location>
        <begin position="350"/>
        <end position="369"/>
    </location>
</feature>
<feature type="transmembrane region" description="Helical" evidence="7">
    <location>
        <begin position="456"/>
        <end position="477"/>
    </location>
</feature>
<dbReference type="PANTHER" id="PTHR11706">
    <property type="entry name" value="SOLUTE CARRIER PROTEIN FAMILY 11 MEMBER"/>
    <property type="match status" value="1"/>
</dbReference>
<name>A0ABR1FXI7_AURAN</name>
<feature type="region of interest" description="Disordered" evidence="6">
    <location>
        <begin position="248"/>
        <end position="269"/>
    </location>
</feature>
<accession>A0ABR1FXI7</accession>
<keyword evidence="2" id="KW-0813">Transport</keyword>
<feature type="transmembrane region" description="Helical" evidence="7">
    <location>
        <begin position="310"/>
        <end position="329"/>
    </location>
</feature>
<evidence type="ECO:0000256" key="4">
    <source>
        <dbReference type="ARBA" id="ARBA00022989"/>
    </source>
</evidence>
<evidence type="ECO:0000313" key="8">
    <source>
        <dbReference type="EMBL" id="KAK7240949.1"/>
    </source>
</evidence>
<dbReference type="Pfam" id="PF01566">
    <property type="entry name" value="Nramp"/>
    <property type="match status" value="1"/>
</dbReference>
<organism evidence="8 9">
    <name type="scientific">Aureococcus anophagefferens</name>
    <name type="common">Harmful bloom alga</name>
    <dbReference type="NCBI Taxonomy" id="44056"/>
    <lineage>
        <taxon>Eukaryota</taxon>
        <taxon>Sar</taxon>
        <taxon>Stramenopiles</taxon>
        <taxon>Ochrophyta</taxon>
        <taxon>Pelagophyceae</taxon>
        <taxon>Pelagomonadales</taxon>
        <taxon>Pelagomonadaceae</taxon>
        <taxon>Aureococcus</taxon>
    </lineage>
</organism>
<dbReference type="PANTHER" id="PTHR11706:SF33">
    <property type="entry name" value="NATURAL RESISTANCE-ASSOCIATED MACROPHAGE PROTEIN 2"/>
    <property type="match status" value="1"/>
</dbReference>
<feature type="transmembrane region" description="Helical" evidence="7">
    <location>
        <begin position="723"/>
        <end position="749"/>
    </location>
</feature>
<evidence type="ECO:0000256" key="7">
    <source>
        <dbReference type="SAM" id="Phobius"/>
    </source>
</evidence>
<keyword evidence="3 7" id="KW-0812">Transmembrane</keyword>
<gene>
    <name evidence="8" type="ORF">SO694_00055293</name>
</gene>
<protein>
    <submittedName>
        <fullName evidence="8">Metal iron transporter</fullName>
    </submittedName>
</protein>
<evidence type="ECO:0000256" key="6">
    <source>
        <dbReference type="SAM" id="MobiDB-lite"/>
    </source>
</evidence>
<keyword evidence="9" id="KW-1185">Reference proteome</keyword>
<feature type="transmembrane region" description="Helical" evidence="7">
    <location>
        <begin position="692"/>
        <end position="717"/>
    </location>
</feature>
<evidence type="ECO:0000313" key="9">
    <source>
        <dbReference type="Proteomes" id="UP001363151"/>
    </source>
</evidence>
<dbReference type="Gene3D" id="2.170.270.10">
    <property type="entry name" value="SET domain"/>
    <property type="match status" value="1"/>
</dbReference>
<feature type="transmembrane region" description="Helical" evidence="7">
    <location>
        <begin position="585"/>
        <end position="613"/>
    </location>
</feature>
<comment type="caution">
    <text evidence="8">The sequence shown here is derived from an EMBL/GenBank/DDBJ whole genome shotgun (WGS) entry which is preliminary data.</text>
</comment>
<dbReference type="InterPro" id="IPR001046">
    <property type="entry name" value="NRAMP_fam"/>
</dbReference>
<feature type="transmembrane region" description="Helical" evidence="7">
    <location>
        <begin position="418"/>
        <end position="436"/>
    </location>
</feature>
<evidence type="ECO:0000256" key="2">
    <source>
        <dbReference type="ARBA" id="ARBA00022448"/>
    </source>
</evidence>
<evidence type="ECO:0000256" key="1">
    <source>
        <dbReference type="ARBA" id="ARBA00004141"/>
    </source>
</evidence>
<feature type="transmembrane region" description="Helical" evidence="7">
    <location>
        <begin position="280"/>
        <end position="298"/>
    </location>
</feature>
<evidence type="ECO:0000256" key="3">
    <source>
        <dbReference type="ARBA" id="ARBA00022692"/>
    </source>
</evidence>
<keyword evidence="5 7" id="KW-0472">Membrane</keyword>
<feature type="transmembrane region" description="Helical" evidence="7">
    <location>
        <begin position="498"/>
        <end position="520"/>
    </location>
</feature>
<feature type="compositionally biased region" description="Acidic residues" evidence="6">
    <location>
        <begin position="248"/>
        <end position="263"/>
    </location>
</feature>
<evidence type="ECO:0000256" key="5">
    <source>
        <dbReference type="ARBA" id="ARBA00023136"/>
    </source>
</evidence>
<dbReference type="NCBIfam" id="TIGR01197">
    <property type="entry name" value="nramp"/>
    <property type="match status" value="1"/>
</dbReference>
<proteinExistence type="predicted"/>
<feature type="transmembrane region" description="Helical" evidence="7">
    <location>
        <begin position="381"/>
        <end position="406"/>
    </location>
</feature>
<dbReference type="Proteomes" id="UP001363151">
    <property type="component" value="Unassembled WGS sequence"/>
</dbReference>
<comment type="subcellular location">
    <subcellularLocation>
        <location evidence="1">Membrane</location>
        <topology evidence="1">Multi-pass membrane protein</topology>
    </subcellularLocation>
</comment>